<gene>
    <name evidence="7" type="ORF">RUMHYD_00453</name>
</gene>
<dbReference type="SUPFAM" id="SSF50249">
    <property type="entry name" value="Nucleic acid-binding proteins"/>
    <property type="match status" value="1"/>
</dbReference>
<dbReference type="PATRIC" id="fig|476272.21.peg.3460"/>
<dbReference type="PANTHER" id="PTHR30001">
    <property type="entry name" value="RIBONUCLEASE"/>
    <property type="match status" value="1"/>
</dbReference>
<dbReference type="GO" id="GO:0006364">
    <property type="term" value="P:rRNA processing"/>
    <property type="evidence" value="ECO:0007669"/>
    <property type="project" value="TreeGrafter"/>
</dbReference>
<dbReference type="InterPro" id="IPR004659">
    <property type="entry name" value="RNase_E/G"/>
</dbReference>
<evidence type="ECO:0000256" key="2">
    <source>
        <dbReference type="ARBA" id="ARBA00022723"/>
    </source>
</evidence>
<feature type="domain" description="RNA-binding protein AU-1/Ribonuclease E/G" evidence="6">
    <location>
        <begin position="110"/>
        <end position="378"/>
    </location>
</feature>
<dbReference type="InterPro" id="IPR012340">
    <property type="entry name" value="NA-bd_OB-fold"/>
</dbReference>
<dbReference type="EMBL" id="ACBZ01000017">
    <property type="protein sequence ID" value="EEG50577.1"/>
    <property type="molecule type" value="Genomic_DNA"/>
</dbReference>
<comment type="cofactor">
    <cofactor evidence="1">
        <name>Mg(2+)</name>
        <dbReference type="ChEBI" id="CHEBI:18420"/>
    </cofactor>
</comment>
<proteinExistence type="predicted"/>
<dbReference type="HOGENOM" id="CLU_003468_5_3_9"/>
<dbReference type="PANTHER" id="PTHR30001:SF0">
    <property type="entry name" value="RIBONUCLEASE G"/>
    <property type="match status" value="1"/>
</dbReference>
<evidence type="ECO:0000313" key="7">
    <source>
        <dbReference type="EMBL" id="EEG50577.1"/>
    </source>
</evidence>
<reference evidence="7 8" key="2">
    <citation type="submission" date="2009-02" db="EMBL/GenBank/DDBJ databases">
        <title>Draft genome sequence of Blautia hydrogenotrophica DSM 10507 (Ruminococcus hydrogenotrophicus DSM 10507).</title>
        <authorList>
            <person name="Sudarsanam P."/>
            <person name="Ley R."/>
            <person name="Guruge J."/>
            <person name="Turnbaugh P.J."/>
            <person name="Mahowald M."/>
            <person name="Liep D."/>
            <person name="Gordon J."/>
        </authorList>
    </citation>
    <scope>NUCLEOTIDE SEQUENCE [LARGE SCALE GENOMIC DNA]</scope>
    <source>
        <strain evidence="8">DSM 10507 / JCM 14656 / S5a33</strain>
    </source>
</reference>
<evidence type="ECO:0000256" key="5">
    <source>
        <dbReference type="ARBA" id="ARBA00022884"/>
    </source>
</evidence>
<dbReference type="eggNOG" id="COG1530">
    <property type="taxonomic scope" value="Bacteria"/>
</dbReference>
<dbReference type="GO" id="GO:0046872">
    <property type="term" value="F:metal ion binding"/>
    <property type="evidence" value="ECO:0007669"/>
    <property type="project" value="UniProtKB-KW"/>
</dbReference>
<evidence type="ECO:0000256" key="4">
    <source>
        <dbReference type="ARBA" id="ARBA00022842"/>
    </source>
</evidence>
<dbReference type="Proteomes" id="UP000003100">
    <property type="component" value="Unassembled WGS sequence"/>
</dbReference>
<organism evidence="7 8">
    <name type="scientific">Blautia hydrogenotrophica (strain DSM 10507 / JCM 14656 / S5a33)</name>
    <name type="common">Ruminococcus hydrogenotrophicus</name>
    <dbReference type="NCBI Taxonomy" id="476272"/>
    <lineage>
        <taxon>Bacteria</taxon>
        <taxon>Bacillati</taxon>
        <taxon>Bacillota</taxon>
        <taxon>Clostridia</taxon>
        <taxon>Lachnospirales</taxon>
        <taxon>Lachnospiraceae</taxon>
        <taxon>Blautia</taxon>
    </lineage>
</organism>
<keyword evidence="5" id="KW-0694">RNA-binding</keyword>
<dbReference type="AlphaFoldDB" id="C0CHY9"/>
<evidence type="ECO:0000256" key="3">
    <source>
        <dbReference type="ARBA" id="ARBA00022801"/>
    </source>
</evidence>
<dbReference type="InterPro" id="IPR019307">
    <property type="entry name" value="RNA-bd_AU-1/RNase_E/G"/>
</dbReference>
<accession>C0CHY9</accession>
<reference evidence="7 8" key="1">
    <citation type="submission" date="2009-01" db="EMBL/GenBank/DDBJ databases">
        <authorList>
            <person name="Fulton L."/>
            <person name="Clifton S."/>
            <person name="Fulton B."/>
            <person name="Xu J."/>
            <person name="Minx P."/>
            <person name="Pepin K.H."/>
            <person name="Johnson M."/>
            <person name="Bhonagiri V."/>
            <person name="Nash W.E."/>
            <person name="Mardis E.R."/>
            <person name="Wilson R.K."/>
        </authorList>
    </citation>
    <scope>NUCLEOTIDE SEQUENCE [LARGE SCALE GENOMIC DNA]</scope>
    <source>
        <strain evidence="8">DSM 10507 / JCM 14656 / S5a33</strain>
    </source>
</reference>
<keyword evidence="2" id="KW-0479">Metal-binding</keyword>
<keyword evidence="3" id="KW-0378">Hydrolase</keyword>
<name>C0CHY9_BLAHS</name>
<dbReference type="Gene3D" id="2.40.50.140">
    <property type="entry name" value="Nucleic acid-binding proteins"/>
    <property type="match status" value="1"/>
</dbReference>
<protein>
    <recommendedName>
        <fullName evidence="6">RNA-binding protein AU-1/Ribonuclease E/G domain-containing protein</fullName>
    </recommendedName>
</protein>
<comment type="caution">
    <text evidence="7">The sequence shown here is derived from an EMBL/GenBank/DDBJ whole genome shotgun (WGS) entry which is preliminary data.</text>
</comment>
<evidence type="ECO:0000256" key="1">
    <source>
        <dbReference type="ARBA" id="ARBA00001946"/>
    </source>
</evidence>
<keyword evidence="4" id="KW-0460">Magnesium</keyword>
<evidence type="ECO:0000313" key="8">
    <source>
        <dbReference type="Proteomes" id="UP000003100"/>
    </source>
</evidence>
<evidence type="ECO:0000259" key="6">
    <source>
        <dbReference type="Pfam" id="PF10150"/>
    </source>
</evidence>
<keyword evidence="8" id="KW-1185">Reference proteome</keyword>
<dbReference type="GO" id="GO:0004540">
    <property type="term" value="F:RNA nuclease activity"/>
    <property type="evidence" value="ECO:0007669"/>
    <property type="project" value="InterPro"/>
</dbReference>
<dbReference type="GO" id="GO:0016787">
    <property type="term" value="F:hydrolase activity"/>
    <property type="evidence" value="ECO:0007669"/>
    <property type="project" value="UniProtKB-KW"/>
</dbReference>
<dbReference type="Pfam" id="PF10150">
    <property type="entry name" value="RNase_E_G"/>
    <property type="match status" value="1"/>
</dbReference>
<dbReference type="GO" id="GO:0003723">
    <property type="term" value="F:RNA binding"/>
    <property type="evidence" value="ECO:0007669"/>
    <property type="project" value="UniProtKB-KW"/>
</dbReference>
<sequence length="395" mass="45134">MKIHEVPCLVSALEEAGKILELNFVREQKKSILGNIYVGQVQNLVSNIQAAFIQIQNGLPCYYSLREQDTAIYAQERTHEKLVPGDQVLVQVSREAMKGKAPSVTTRLNFTGTYLVLTTDSRKIAFSSKLDADSKERLGALLSPLLDGTFGMIVRTNAKEGTPEQILQEFRELKTRLERVLSQGKNRRCFSLLDEAEPFCPKILHNTYTEGLEEIVTDDPQIYLNLQELLHMERTLDISLLRFYEDSLLPLYKLYRLETALEEIASEKVWLKSGGYLVIQQTEAFVSIDVNSGKFAGKKKAEETYRKINLEAAAQIARQLRLRNLSGIILIDFINMDNSDHKEELLHVLQKYLRKDPVKGVVVDMTKLNIVEVTRKKVRRPLFEDLSELREETVC</sequence>
<dbReference type="CDD" id="cd04453">
    <property type="entry name" value="S1_RNase_E"/>
    <property type="match status" value="1"/>
</dbReference>
<dbReference type="GO" id="GO:0005737">
    <property type="term" value="C:cytoplasm"/>
    <property type="evidence" value="ECO:0007669"/>
    <property type="project" value="TreeGrafter"/>
</dbReference>